<name>A0A9P7AEC9_9AGAM</name>
<dbReference type="Proteomes" id="UP000719766">
    <property type="component" value="Unassembled WGS sequence"/>
</dbReference>
<organism evidence="2 3">
    <name type="scientific">Suillus plorans</name>
    <dbReference type="NCBI Taxonomy" id="116603"/>
    <lineage>
        <taxon>Eukaryota</taxon>
        <taxon>Fungi</taxon>
        <taxon>Dikarya</taxon>
        <taxon>Basidiomycota</taxon>
        <taxon>Agaricomycotina</taxon>
        <taxon>Agaricomycetes</taxon>
        <taxon>Agaricomycetidae</taxon>
        <taxon>Boletales</taxon>
        <taxon>Suillineae</taxon>
        <taxon>Suillaceae</taxon>
        <taxon>Suillus</taxon>
    </lineage>
</organism>
<keyword evidence="3" id="KW-1185">Reference proteome</keyword>
<evidence type="ECO:0000313" key="3">
    <source>
        <dbReference type="Proteomes" id="UP000719766"/>
    </source>
</evidence>
<dbReference type="Pfam" id="PF18758">
    <property type="entry name" value="KDZ"/>
    <property type="match status" value="1"/>
</dbReference>
<feature type="region of interest" description="Disordered" evidence="1">
    <location>
        <begin position="473"/>
        <end position="496"/>
    </location>
</feature>
<dbReference type="GeneID" id="64601219"/>
<gene>
    <name evidence="2" type="ORF">HD556DRAFT_1448609</name>
</gene>
<dbReference type="InterPro" id="IPR040521">
    <property type="entry name" value="KDZ"/>
</dbReference>
<protein>
    <submittedName>
        <fullName evidence="2">Uncharacterized protein</fullName>
    </submittedName>
</protein>
<evidence type="ECO:0000256" key="1">
    <source>
        <dbReference type="SAM" id="MobiDB-lite"/>
    </source>
</evidence>
<comment type="caution">
    <text evidence="2">The sequence shown here is derived from an EMBL/GenBank/DDBJ whole genome shotgun (WGS) entry which is preliminary data.</text>
</comment>
<accession>A0A9P7AEC9</accession>
<dbReference type="RefSeq" id="XP_041154931.1">
    <property type="nucleotide sequence ID" value="XM_041307455.1"/>
</dbReference>
<feature type="compositionally biased region" description="Acidic residues" evidence="1">
    <location>
        <begin position="480"/>
        <end position="495"/>
    </location>
</feature>
<sequence length="509" mass="58480">MKRSGELVKYGLATVNRLLDVCGADQAIGHDIACSSRKTIATSSIRAKAAELNLQVVLQNHPLYLNGLGLEDLETCEHIFASSNSAAVLIRHASYFHWMQFLDLHFDQWDMDRYFDLSTFLCNNYVQALQIIKTNTPVLEEFKQLHNLTDADFISWRNEERDYLSEVATEPTSDTITVAYVEQLEKLQYAEAIYGHLTSVPFLTYTPANFTRTSGLNATARNNSRAFESEHASALHKYELQLNVVEDFEHRHSIMEWWLLHDPKYVQAIRYSQERQFIHPVEELEGLVVQRLFELSKANLAGTGYKMRKYISKAITQRSAAIRTALEKYNRLAPLQNPPCPVLDYSEIVRYASLGEFSILKHSHHNILTKPWTVSANRKMAAKYFKLVQSHEEIVWLNVEIKRLQSWVEHEDRTMLEAIDSLLADDPDSSLIAELKTLYAKRHHINNNHCKRLQQIYALDRYTGECLPTDHTVIAPNGDRDDEGSVNGPEDDAMNEEAMRLEDLMPHSL</sequence>
<reference evidence="2" key="1">
    <citation type="journal article" date="2020" name="New Phytol.">
        <title>Comparative genomics reveals dynamic genome evolution in host specialist ectomycorrhizal fungi.</title>
        <authorList>
            <person name="Lofgren L.A."/>
            <person name="Nguyen N.H."/>
            <person name="Vilgalys R."/>
            <person name="Ruytinx J."/>
            <person name="Liao H.L."/>
            <person name="Branco S."/>
            <person name="Kuo A."/>
            <person name="LaButti K."/>
            <person name="Lipzen A."/>
            <person name="Andreopoulos W."/>
            <person name="Pangilinan J."/>
            <person name="Riley R."/>
            <person name="Hundley H."/>
            <person name="Na H."/>
            <person name="Barry K."/>
            <person name="Grigoriev I.V."/>
            <person name="Stajich J.E."/>
            <person name="Kennedy P.G."/>
        </authorList>
    </citation>
    <scope>NUCLEOTIDE SEQUENCE</scope>
    <source>
        <strain evidence="2">S12</strain>
    </source>
</reference>
<dbReference type="EMBL" id="JABBWE010000077">
    <property type="protein sequence ID" value="KAG1787600.1"/>
    <property type="molecule type" value="Genomic_DNA"/>
</dbReference>
<evidence type="ECO:0000313" key="2">
    <source>
        <dbReference type="EMBL" id="KAG1787600.1"/>
    </source>
</evidence>
<dbReference type="OrthoDB" id="2505969at2759"/>
<dbReference type="AlphaFoldDB" id="A0A9P7AEC9"/>
<proteinExistence type="predicted"/>